<dbReference type="EMBL" id="CADCTB010000182">
    <property type="protein sequence ID" value="CAA9264805.1"/>
    <property type="molecule type" value="Genomic_DNA"/>
</dbReference>
<feature type="compositionally biased region" description="Low complexity" evidence="1">
    <location>
        <begin position="169"/>
        <end position="179"/>
    </location>
</feature>
<feature type="compositionally biased region" description="Basic and acidic residues" evidence="1">
    <location>
        <begin position="180"/>
        <end position="189"/>
    </location>
</feature>
<protein>
    <submittedName>
        <fullName evidence="2">Nitrate ABC transporter, ATP-binding protein</fullName>
    </submittedName>
</protein>
<dbReference type="AlphaFoldDB" id="A0A6J4IXA5"/>
<evidence type="ECO:0000313" key="2">
    <source>
        <dbReference type="EMBL" id="CAA9264805.1"/>
    </source>
</evidence>
<name>A0A6J4IXA5_9ACTN</name>
<proteinExistence type="predicted"/>
<feature type="region of interest" description="Disordered" evidence="1">
    <location>
        <begin position="1"/>
        <end position="256"/>
    </location>
</feature>
<feature type="compositionally biased region" description="Basic residues" evidence="1">
    <location>
        <begin position="155"/>
        <end position="164"/>
    </location>
</feature>
<keyword evidence="2" id="KW-0547">Nucleotide-binding</keyword>
<feature type="non-terminal residue" evidence="2">
    <location>
        <position position="256"/>
    </location>
</feature>
<accession>A0A6J4IXA5</accession>
<feature type="compositionally biased region" description="Basic residues" evidence="1">
    <location>
        <begin position="48"/>
        <end position="58"/>
    </location>
</feature>
<dbReference type="GO" id="GO:0005524">
    <property type="term" value="F:ATP binding"/>
    <property type="evidence" value="ECO:0007669"/>
    <property type="project" value="UniProtKB-KW"/>
</dbReference>
<evidence type="ECO:0000256" key="1">
    <source>
        <dbReference type="SAM" id="MobiDB-lite"/>
    </source>
</evidence>
<gene>
    <name evidence="2" type="ORF">AVDCRST_MAG10-2980</name>
</gene>
<feature type="compositionally biased region" description="Gly residues" evidence="1">
    <location>
        <begin position="115"/>
        <end position="131"/>
    </location>
</feature>
<sequence>ARPRECVEVLQRPGRPAGRRPDRDPGRVRLLHRPLGLRQVDPSERGRRPARRRQRRGQPGRQGDHRAGPRPGHGLPELLAPAPAQPAGQRAGGGPGRPSPAQARPERRGGRALPAGGGVVGAQGQAAGPGVGRDAAAHGGRPSLRGRPPAPPARRALRRPRRPHPGPPAAAAHRAVAARVGDRDGAHGHPRDRRGHPAGRPDRGDGQPAEPLDPRRHPGRPAPPPRPDQCDRPTGLPDGAGAADGPAHRRGAGCGL</sequence>
<feature type="compositionally biased region" description="Low complexity" evidence="1">
    <location>
        <begin position="72"/>
        <end position="89"/>
    </location>
</feature>
<reference evidence="2" key="1">
    <citation type="submission" date="2020-02" db="EMBL/GenBank/DDBJ databases">
        <authorList>
            <person name="Meier V. D."/>
        </authorList>
    </citation>
    <scope>NUCLEOTIDE SEQUENCE</scope>
    <source>
        <strain evidence="2">AVDCRST_MAG10</strain>
    </source>
</reference>
<keyword evidence="2" id="KW-0067">ATP-binding</keyword>
<feature type="non-terminal residue" evidence="2">
    <location>
        <position position="1"/>
    </location>
</feature>
<organism evidence="2">
    <name type="scientific">uncultured Acidimicrobiales bacterium</name>
    <dbReference type="NCBI Taxonomy" id="310071"/>
    <lineage>
        <taxon>Bacteria</taxon>
        <taxon>Bacillati</taxon>
        <taxon>Actinomycetota</taxon>
        <taxon>Acidimicrobiia</taxon>
        <taxon>Acidimicrobiales</taxon>
        <taxon>environmental samples</taxon>
    </lineage>
</organism>